<dbReference type="PANTHER" id="PTHR43711">
    <property type="entry name" value="TWO-COMPONENT HISTIDINE KINASE"/>
    <property type="match status" value="1"/>
</dbReference>
<dbReference type="CDD" id="cd00082">
    <property type="entry name" value="HisKA"/>
    <property type="match status" value="1"/>
</dbReference>
<evidence type="ECO:0000259" key="7">
    <source>
        <dbReference type="PROSITE" id="PS50109"/>
    </source>
</evidence>
<keyword evidence="3" id="KW-0597">Phosphoprotein</keyword>
<accession>A0A6I4J1H4</accession>
<dbReference type="Proteomes" id="UP000441389">
    <property type="component" value="Unassembled WGS sequence"/>
</dbReference>
<dbReference type="InterPro" id="IPR004358">
    <property type="entry name" value="Sig_transdc_His_kin-like_C"/>
</dbReference>
<dbReference type="InterPro" id="IPR003594">
    <property type="entry name" value="HATPase_dom"/>
</dbReference>
<dbReference type="GO" id="GO:0000155">
    <property type="term" value="F:phosphorelay sensor kinase activity"/>
    <property type="evidence" value="ECO:0007669"/>
    <property type="project" value="InterPro"/>
</dbReference>
<dbReference type="PROSITE" id="PS50109">
    <property type="entry name" value="HIS_KIN"/>
    <property type="match status" value="1"/>
</dbReference>
<dbReference type="InterPro" id="IPR036890">
    <property type="entry name" value="HATPase_C_sf"/>
</dbReference>
<protein>
    <recommendedName>
        <fullName evidence="2">histidine kinase</fullName>
        <ecNumber evidence="2">2.7.13.3</ecNumber>
    </recommendedName>
</protein>
<dbReference type="SUPFAM" id="SSF55874">
    <property type="entry name" value="ATPase domain of HSP90 chaperone/DNA topoisomerase II/histidine kinase"/>
    <property type="match status" value="1"/>
</dbReference>
<dbReference type="InterPro" id="IPR005467">
    <property type="entry name" value="His_kinase_dom"/>
</dbReference>
<dbReference type="SUPFAM" id="SSF47384">
    <property type="entry name" value="Homodimeric domain of signal transducing histidine kinase"/>
    <property type="match status" value="1"/>
</dbReference>
<dbReference type="Gene3D" id="1.10.287.130">
    <property type="match status" value="1"/>
</dbReference>
<dbReference type="Pfam" id="PF00512">
    <property type="entry name" value="HisKA"/>
    <property type="match status" value="1"/>
</dbReference>
<gene>
    <name evidence="8" type="ORF">GON01_11065</name>
</gene>
<dbReference type="Pfam" id="PF12860">
    <property type="entry name" value="PAS_7"/>
    <property type="match status" value="2"/>
</dbReference>
<dbReference type="EC" id="2.7.13.3" evidence="2"/>
<dbReference type="SMART" id="SM00388">
    <property type="entry name" value="HisKA"/>
    <property type="match status" value="1"/>
</dbReference>
<dbReference type="InterPro" id="IPR003661">
    <property type="entry name" value="HisK_dim/P_dom"/>
</dbReference>
<dbReference type="PRINTS" id="PR00344">
    <property type="entry name" value="BCTRLSENSOR"/>
</dbReference>
<sequence length="784" mass="84649">MLQLTTSAAAIVGALLALWLGAAAWALATGLRLRRSAQEAALRSSRLQALIGAAPALIVLVHADGTLEGSDRLADWMGLDEQPATLDALTAADKGLSEADLEALRDDVRLAQSTGKAVYRSLRPQQSNRTFTVRGGPAPPGVAEPGAAILYLFDATQVRGEIARLTDEADRLAKAFDALSGLIEASPIPMWHRGPDLKLTLVNTAYVKAVEAESAADVIARGVELVEAAPGRNPIAAAAAARDGDRTISRVLPATVGGERRSLSVVDVPLGKAGVAGYAIDVEELEQARVAFRRFAEAQRDLLDRLSAGVAQFAADRTLSFHNQAFMRLFAMKSEWLSEGPEFDRVIERMREAGRLPEVRDFRAWRNERRGWFTAADEGQEEAWMLPGGVHLRVVAQPLPDGGLLLIFEDRTEQVALASARDTLLRVRAATIDNLFEAIGVFAADGRLQLWNQKFREVWDLDESFLTAHPRVDHLAEAAGRQLANPSRAAVIRELVRVATQERKQRSGRVALKNGRHFEFAAVPLPDGNALFTMLDISDSRRIEAALRDRNEALEDADRVKTAFVANMSYELRTPLTSIGGFAEMLAGGYAGQLAPAADEYVRAILDSVARLSTLIDHVLDLTQSEAGGLPLERKSVDMRRVAREACKAAESAAAEKSIEFVAELDKSLGTLHGDARRIRQVLDNLLANAIRFTPPGGRILLKGEGFAETARIVISDNGPGMTPKEQARAFDRFSRATGEGERGASLGLGLPLARQFVEAHGGSLSLASEPGQGTAVTVELPRT</sequence>
<keyword evidence="9" id="KW-1185">Reference proteome</keyword>
<dbReference type="Gene3D" id="3.30.450.20">
    <property type="entry name" value="PAS domain"/>
    <property type="match status" value="2"/>
</dbReference>
<evidence type="ECO:0000256" key="6">
    <source>
        <dbReference type="ARBA" id="ARBA00023012"/>
    </source>
</evidence>
<dbReference type="RefSeq" id="WP_181600052.1">
    <property type="nucleotide sequence ID" value="NZ_WQMS01000013.1"/>
</dbReference>
<dbReference type="AlphaFoldDB" id="A0A6I4J1H4"/>
<proteinExistence type="predicted"/>
<keyword evidence="4" id="KW-0808">Transferase</keyword>
<evidence type="ECO:0000313" key="8">
    <source>
        <dbReference type="EMBL" id="MVO78470.1"/>
    </source>
</evidence>
<dbReference type="EMBL" id="WQMS01000013">
    <property type="protein sequence ID" value="MVO78470.1"/>
    <property type="molecule type" value="Genomic_DNA"/>
</dbReference>
<evidence type="ECO:0000256" key="5">
    <source>
        <dbReference type="ARBA" id="ARBA00022777"/>
    </source>
</evidence>
<dbReference type="SUPFAM" id="SSF55785">
    <property type="entry name" value="PYP-like sensor domain (PAS domain)"/>
    <property type="match status" value="2"/>
</dbReference>
<evidence type="ECO:0000256" key="2">
    <source>
        <dbReference type="ARBA" id="ARBA00012438"/>
    </source>
</evidence>
<dbReference type="InterPro" id="IPR036097">
    <property type="entry name" value="HisK_dim/P_sf"/>
</dbReference>
<reference evidence="8 9" key="1">
    <citation type="submission" date="2019-12" db="EMBL/GenBank/DDBJ databases">
        <authorList>
            <person name="Huq M.A."/>
        </authorList>
    </citation>
    <scope>NUCLEOTIDE SEQUENCE [LARGE SCALE GENOMIC DNA]</scope>
    <source>
        <strain evidence="8 9">MAH-20</strain>
    </source>
</reference>
<dbReference type="InterPro" id="IPR050736">
    <property type="entry name" value="Sensor_HK_Regulatory"/>
</dbReference>
<keyword evidence="6" id="KW-0902">Two-component regulatory system</keyword>
<organism evidence="8 9">
    <name type="scientific">Sphingomonas horti</name>
    <dbReference type="NCBI Taxonomy" id="2682842"/>
    <lineage>
        <taxon>Bacteria</taxon>
        <taxon>Pseudomonadati</taxon>
        <taxon>Pseudomonadota</taxon>
        <taxon>Alphaproteobacteria</taxon>
        <taxon>Sphingomonadales</taxon>
        <taxon>Sphingomonadaceae</taxon>
        <taxon>Sphingomonas</taxon>
    </lineage>
</organism>
<dbReference type="SMART" id="SM00387">
    <property type="entry name" value="HATPase_c"/>
    <property type="match status" value="1"/>
</dbReference>
<evidence type="ECO:0000256" key="4">
    <source>
        <dbReference type="ARBA" id="ARBA00022679"/>
    </source>
</evidence>
<dbReference type="CDD" id="cd00075">
    <property type="entry name" value="HATPase"/>
    <property type="match status" value="1"/>
</dbReference>
<keyword evidence="5 8" id="KW-0418">Kinase</keyword>
<dbReference type="Pfam" id="PF02518">
    <property type="entry name" value="HATPase_c"/>
    <property type="match status" value="1"/>
</dbReference>
<comment type="catalytic activity">
    <reaction evidence="1">
        <text>ATP + protein L-histidine = ADP + protein N-phospho-L-histidine.</text>
        <dbReference type="EC" id="2.7.13.3"/>
    </reaction>
</comment>
<dbReference type="Gene3D" id="3.30.565.10">
    <property type="entry name" value="Histidine kinase-like ATPase, C-terminal domain"/>
    <property type="match status" value="1"/>
</dbReference>
<dbReference type="PANTHER" id="PTHR43711:SF31">
    <property type="entry name" value="HISTIDINE KINASE"/>
    <property type="match status" value="1"/>
</dbReference>
<evidence type="ECO:0000256" key="3">
    <source>
        <dbReference type="ARBA" id="ARBA00022553"/>
    </source>
</evidence>
<comment type="caution">
    <text evidence="8">The sequence shown here is derived from an EMBL/GenBank/DDBJ whole genome shotgun (WGS) entry which is preliminary data.</text>
</comment>
<feature type="domain" description="Histidine kinase" evidence="7">
    <location>
        <begin position="567"/>
        <end position="784"/>
    </location>
</feature>
<evidence type="ECO:0000256" key="1">
    <source>
        <dbReference type="ARBA" id="ARBA00000085"/>
    </source>
</evidence>
<evidence type="ECO:0000313" key="9">
    <source>
        <dbReference type="Proteomes" id="UP000441389"/>
    </source>
</evidence>
<name>A0A6I4J1H4_9SPHN</name>
<dbReference type="InterPro" id="IPR035965">
    <property type="entry name" value="PAS-like_dom_sf"/>
</dbReference>